<evidence type="ECO:0000256" key="6">
    <source>
        <dbReference type="HAMAP-Rule" id="MF_00196"/>
    </source>
</evidence>
<dbReference type="InterPro" id="IPR023027">
    <property type="entry name" value="Mannitol_DH_CS"/>
</dbReference>
<name>A0A7U7PWP9_9STAP</name>
<proteinExistence type="inferred from homology"/>
<dbReference type="GeneID" id="66840369"/>
<keyword evidence="3 6" id="KW-0520">NAD</keyword>
<dbReference type="InterPro" id="IPR013328">
    <property type="entry name" value="6PGD_dom2"/>
</dbReference>
<keyword evidence="2 6" id="KW-0560">Oxidoreductase</keyword>
<dbReference type="PANTHER" id="PTHR30524">
    <property type="entry name" value="MANNITOL-1-PHOSPHATE 5-DEHYDROGENASE"/>
    <property type="match status" value="1"/>
</dbReference>
<dbReference type="PANTHER" id="PTHR30524:SF0">
    <property type="entry name" value="ALTRONATE OXIDOREDUCTASE-RELATED"/>
    <property type="match status" value="1"/>
</dbReference>
<dbReference type="EMBL" id="CVOU01000004">
    <property type="protein sequence ID" value="CRI12797.1"/>
    <property type="molecule type" value="Genomic_DNA"/>
</dbReference>
<dbReference type="Proteomes" id="UP000236509">
    <property type="component" value="Unassembled WGS sequence"/>
</dbReference>
<dbReference type="Pfam" id="PF01232">
    <property type="entry name" value="Mannitol_dh"/>
    <property type="match status" value="1"/>
</dbReference>
<reference evidence="9 10" key="1">
    <citation type="submission" date="2015-04" db="EMBL/GenBank/DDBJ databases">
        <authorList>
            <person name="Cao L."/>
            <person name="Gao C.H."/>
        </authorList>
    </citation>
    <scope>NUCLEOTIDE SEQUENCE [LARGE SCALE GENOMIC DNA]</scope>
    <source>
        <strain evidence="9 10">SH3</strain>
    </source>
</reference>
<evidence type="ECO:0000256" key="1">
    <source>
        <dbReference type="ARBA" id="ARBA00006541"/>
    </source>
</evidence>
<dbReference type="EC" id="1.1.1.17" evidence="6"/>
<gene>
    <name evidence="6 9" type="primary">mtlD</name>
    <name evidence="9" type="ORF">BN1326_120019</name>
</gene>
<evidence type="ECO:0000313" key="9">
    <source>
        <dbReference type="EMBL" id="CRI12797.1"/>
    </source>
</evidence>
<comment type="caution">
    <text evidence="9">The sequence shown here is derived from an EMBL/GenBank/DDBJ whole genome shotgun (WGS) entry which is preliminary data.</text>
</comment>
<feature type="binding site" evidence="6">
    <location>
        <begin position="3"/>
        <end position="14"/>
    </location>
    <ligand>
        <name>NAD(+)</name>
        <dbReference type="ChEBI" id="CHEBI:57540"/>
    </ligand>
</feature>
<evidence type="ECO:0000256" key="4">
    <source>
        <dbReference type="ARBA" id="ARBA00048615"/>
    </source>
</evidence>
<evidence type="ECO:0000256" key="3">
    <source>
        <dbReference type="ARBA" id="ARBA00023027"/>
    </source>
</evidence>
<evidence type="ECO:0000256" key="5">
    <source>
        <dbReference type="ARBA" id="ARBA00048640"/>
    </source>
</evidence>
<dbReference type="GO" id="GO:0008926">
    <property type="term" value="F:mannitol-1-phosphate 5-dehydrogenase activity"/>
    <property type="evidence" value="ECO:0007669"/>
    <property type="project" value="UniProtKB-UniRule"/>
</dbReference>
<dbReference type="InterPro" id="IPR036291">
    <property type="entry name" value="NAD(P)-bd_dom_sf"/>
</dbReference>
<sequence length="368" mass="40993">MKAVHFGAGNIGRGFIGYILADNNVKVTFADVNEEIINALATEHQYDVILADESKTTTRVNNVDAINSMQPSEALKQAILEADIITTAVGVNILPIIAKSFAPFLKEKTNHVNIVACENAIMATDTLKQAVLDITGPLGDHIHFANSAVDRIVPLQKNENILDVMVEPFYEWVIEKNAWYGPELEHIKYVDDLTPYIERKLLTVNTGHAYLAYAGQFAGKATVLDAVEDSSIEAGLRRVLSETSQYITNEFDFTEEEQAGYVEKIIDRFNNPYLSDEVTRVGRGTLRKIGPKDRIIKPLTYLYNKDLERTGLLNTAALLLKYDDSADQETVEKNNYIDAHGLKAFLNEYAKVDDGLADEIIEAYNSLS</sequence>
<feature type="domain" description="Mannitol dehydrogenase C-terminal" evidence="8">
    <location>
        <begin position="192"/>
        <end position="333"/>
    </location>
</feature>
<dbReference type="SUPFAM" id="SSF51735">
    <property type="entry name" value="NAD(P)-binding Rossmann-fold domains"/>
    <property type="match status" value="1"/>
</dbReference>
<dbReference type="Gene3D" id="1.10.1040.10">
    <property type="entry name" value="N-(1-d-carboxylethyl)-l-norvaline Dehydrogenase, domain 2"/>
    <property type="match status" value="1"/>
</dbReference>
<dbReference type="NCBIfam" id="NF002645">
    <property type="entry name" value="PRK02318.1-1"/>
    <property type="match status" value="1"/>
</dbReference>
<dbReference type="InterPro" id="IPR013131">
    <property type="entry name" value="Mannitol_DH_N"/>
</dbReference>
<dbReference type="FunFam" id="3.40.50.720:FF:000316">
    <property type="entry name" value="Mannitol-1-phosphate 5-dehydrogenase"/>
    <property type="match status" value="1"/>
</dbReference>
<dbReference type="KEGG" id="suh:SAMSHR1132_19910"/>
<dbReference type="HAMAP" id="MF_00196">
    <property type="entry name" value="Mannitol_dehydrog"/>
    <property type="match status" value="1"/>
</dbReference>
<comment type="catalytic activity">
    <reaction evidence="4 6">
        <text>D-mannitol 1-phosphate + NAD(+) = beta-D-fructose 6-phosphate + NADH + H(+)</text>
        <dbReference type="Rhea" id="RHEA:19661"/>
        <dbReference type="ChEBI" id="CHEBI:15378"/>
        <dbReference type="ChEBI" id="CHEBI:57540"/>
        <dbReference type="ChEBI" id="CHEBI:57634"/>
        <dbReference type="ChEBI" id="CHEBI:57945"/>
        <dbReference type="ChEBI" id="CHEBI:61381"/>
        <dbReference type="EC" id="1.1.1.17"/>
    </reaction>
</comment>
<dbReference type="InterPro" id="IPR000669">
    <property type="entry name" value="Mannitol_DH"/>
</dbReference>
<dbReference type="PROSITE" id="PS00974">
    <property type="entry name" value="MANNITOL_DHGENASE"/>
    <property type="match status" value="1"/>
</dbReference>
<comment type="similarity">
    <text evidence="1 6">Belongs to the mannitol dehydrogenase family.</text>
</comment>
<dbReference type="SUPFAM" id="SSF48179">
    <property type="entry name" value="6-phosphogluconate dehydrogenase C-terminal domain-like"/>
    <property type="match status" value="1"/>
</dbReference>
<dbReference type="NCBIfam" id="NF002652">
    <property type="entry name" value="PRK02318.2-5"/>
    <property type="match status" value="1"/>
</dbReference>
<dbReference type="InterPro" id="IPR008927">
    <property type="entry name" value="6-PGluconate_DH-like_C_sf"/>
</dbReference>
<dbReference type="GO" id="GO:0004616">
    <property type="term" value="F:phosphogluconate dehydrogenase (decarboxylating) activity"/>
    <property type="evidence" value="ECO:0007669"/>
    <property type="project" value="UniProtKB-EC"/>
</dbReference>
<evidence type="ECO:0000259" key="8">
    <source>
        <dbReference type="Pfam" id="PF08125"/>
    </source>
</evidence>
<evidence type="ECO:0000313" key="10">
    <source>
        <dbReference type="Proteomes" id="UP000236509"/>
    </source>
</evidence>
<accession>A0A7U7PWP9</accession>
<keyword evidence="10" id="KW-1185">Reference proteome</keyword>
<feature type="domain" description="Mannitol dehydrogenase N-terminal" evidence="7">
    <location>
        <begin position="1"/>
        <end position="183"/>
    </location>
</feature>
<dbReference type="InterPro" id="IPR013118">
    <property type="entry name" value="Mannitol_DH_C"/>
</dbReference>
<dbReference type="AlphaFoldDB" id="A0A7U7PWP9"/>
<evidence type="ECO:0000259" key="7">
    <source>
        <dbReference type="Pfam" id="PF01232"/>
    </source>
</evidence>
<dbReference type="GO" id="GO:0005829">
    <property type="term" value="C:cytosol"/>
    <property type="evidence" value="ECO:0007669"/>
    <property type="project" value="TreeGrafter"/>
</dbReference>
<organism evidence="9 10">
    <name type="scientific">Staphylococcus argenteus</name>
    <dbReference type="NCBI Taxonomy" id="985002"/>
    <lineage>
        <taxon>Bacteria</taxon>
        <taxon>Bacillati</taxon>
        <taxon>Bacillota</taxon>
        <taxon>Bacilli</taxon>
        <taxon>Bacillales</taxon>
        <taxon>Staphylococcaceae</taxon>
        <taxon>Staphylococcus</taxon>
    </lineage>
</organism>
<protein>
    <recommendedName>
        <fullName evidence="6">Mannitol-1-phosphate 5-dehydrogenase</fullName>
        <ecNumber evidence="6">1.1.1.17</ecNumber>
    </recommendedName>
</protein>
<dbReference type="PRINTS" id="PR00084">
    <property type="entry name" value="MTLDHDRGNASE"/>
</dbReference>
<dbReference type="GO" id="GO:0019592">
    <property type="term" value="P:mannitol catabolic process"/>
    <property type="evidence" value="ECO:0007669"/>
    <property type="project" value="TreeGrafter"/>
</dbReference>
<evidence type="ECO:0000256" key="2">
    <source>
        <dbReference type="ARBA" id="ARBA00023002"/>
    </source>
</evidence>
<dbReference type="Gene3D" id="3.40.50.720">
    <property type="entry name" value="NAD(P)-binding Rossmann-like Domain"/>
    <property type="match status" value="1"/>
</dbReference>
<comment type="catalytic activity">
    <reaction evidence="5">
        <text>6-phospho-D-gluconate + NADP(+) = D-ribulose 5-phosphate + CO2 + NADPH</text>
        <dbReference type="Rhea" id="RHEA:10116"/>
        <dbReference type="ChEBI" id="CHEBI:16526"/>
        <dbReference type="ChEBI" id="CHEBI:57783"/>
        <dbReference type="ChEBI" id="CHEBI:58121"/>
        <dbReference type="ChEBI" id="CHEBI:58349"/>
        <dbReference type="ChEBI" id="CHEBI:58759"/>
        <dbReference type="EC" id="1.1.1.44"/>
    </reaction>
</comment>
<dbReference type="RefSeq" id="WP_000648735.1">
    <property type="nucleotide sequence ID" value="NC_016941.1"/>
</dbReference>
<dbReference type="InterPro" id="IPR023028">
    <property type="entry name" value="Mannitol_1_phos_5_DH"/>
</dbReference>
<dbReference type="Pfam" id="PF08125">
    <property type="entry name" value="Mannitol_dh_C"/>
    <property type="match status" value="1"/>
</dbReference>